<dbReference type="PANTHER" id="PTHR43343">
    <property type="entry name" value="PEPTIDASE S12"/>
    <property type="match status" value="1"/>
</dbReference>
<reference evidence="7" key="1">
    <citation type="submission" date="2017-09" db="EMBL/GenBank/DDBJ databases">
        <title>Depth-based differentiation of microbial function through sediment-hosted aquifers and enrichment of novel symbionts in the deep terrestrial subsurface.</title>
        <authorList>
            <person name="Probst A.J."/>
            <person name="Ladd B."/>
            <person name="Jarett J.K."/>
            <person name="Geller-Mcgrath D.E."/>
            <person name="Sieber C.M.K."/>
            <person name="Emerson J.B."/>
            <person name="Anantharaman K."/>
            <person name="Thomas B.C."/>
            <person name="Malmstrom R."/>
            <person name="Stieglmeier M."/>
            <person name="Klingl A."/>
            <person name="Woyke T."/>
            <person name="Ryan C.M."/>
            <person name="Banfield J.F."/>
        </authorList>
    </citation>
    <scope>NUCLEOTIDE SEQUENCE [LARGE SCALE GENOMIC DNA]</scope>
</reference>
<evidence type="ECO:0000256" key="4">
    <source>
        <dbReference type="SAM" id="MobiDB-lite"/>
    </source>
</evidence>
<dbReference type="PRINTS" id="PR00834">
    <property type="entry name" value="PROTEASES2C"/>
</dbReference>
<evidence type="ECO:0000256" key="2">
    <source>
        <dbReference type="ARBA" id="ARBA00022729"/>
    </source>
</evidence>
<dbReference type="SUPFAM" id="SSF50494">
    <property type="entry name" value="Trypsin-like serine proteases"/>
    <property type="match status" value="1"/>
</dbReference>
<accession>A0A2M6XT16</accession>
<evidence type="ECO:0000256" key="3">
    <source>
        <dbReference type="ARBA" id="ARBA00022801"/>
    </source>
</evidence>
<evidence type="ECO:0000313" key="7">
    <source>
        <dbReference type="Proteomes" id="UP000230586"/>
    </source>
</evidence>
<dbReference type="AlphaFoldDB" id="A0A2M6XT16"/>
<name>A0A2M6XT16_9BACT</name>
<feature type="region of interest" description="Disordered" evidence="4">
    <location>
        <begin position="774"/>
        <end position="806"/>
    </location>
</feature>
<keyword evidence="2" id="KW-0732">Signal</keyword>
<keyword evidence="3" id="KW-0378">Hydrolase</keyword>
<dbReference type="InterPro" id="IPR009003">
    <property type="entry name" value="Peptidase_S1_PA"/>
</dbReference>
<dbReference type="Pfam" id="PF10342">
    <property type="entry name" value="Kre9_KNH"/>
    <property type="match status" value="1"/>
</dbReference>
<evidence type="ECO:0000313" key="6">
    <source>
        <dbReference type="EMBL" id="PIU10777.1"/>
    </source>
</evidence>
<feature type="domain" description="Yeast cell wall synthesis Kre9/Knh1-like N-terminal" evidence="5">
    <location>
        <begin position="27"/>
        <end position="101"/>
    </location>
</feature>
<dbReference type="GO" id="GO:0006508">
    <property type="term" value="P:proteolysis"/>
    <property type="evidence" value="ECO:0007669"/>
    <property type="project" value="UniProtKB-KW"/>
</dbReference>
<proteinExistence type="predicted"/>
<protein>
    <recommendedName>
        <fullName evidence="5">Yeast cell wall synthesis Kre9/Knh1-like N-terminal domain-containing protein</fullName>
    </recommendedName>
</protein>
<evidence type="ECO:0000259" key="5">
    <source>
        <dbReference type="Pfam" id="PF10342"/>
    </source>
</evidence>
<dbReference type="InterPro" id="IPR051201">
    <property type="entry name" value="Chloro_Bact_Ser_Proteases"/>
</dbReference>
<dbReference type="PANTHER" id="PTHR43343:SF3">
    <property type="entry name" value="PROTEASE DO-LIKE 8, CHLOROPLASTIC"/>
    <property type="match status" value="1"/>
</dbReference>
<gene>
    <name evidence="6" type="ORF">COT27_01390</name>
</gene>
<dbReference type="EMBL" id="PEXX01000025">
    <property type="protein sequence ID" value="PIU10777.1"/>
    <property type="molecule type" value="Genomic_DNA"/>
</dbReference>
<dbReference type="Gene3D" id="2.40.10.120">
    <property type="match status" value="1"/>
</dbReference>
<evidence type="ECO:0000256" key="1">
    <source>
        <dbReference type="ARBA" id="ARBA00022670"/>
    </source>
</evidence>
<sequence length="868" mass="96583">MVCVFFTANINSTSATSSEDPVLDLISPNGGEVYAVGDEVNITWTQTNIDTVAIGYKSCDSCLDWIEFNLPVDINNTTGSYKWTIPEHLSAGNYKINITGYHTNIGSVSDKSLADFIINTSGHLNIPSVSITDPSELPKEDAYKAIVKIKTFFLDRYYNLSLNSEGSGIIISPEGLILSNYHVITLEEELDSSIRDAVYQICIPENISDEPNCAYTAKVVARDKALDMAILKIENITGLSTLRNFSYLDLDRFNTAQVGDEVVALGYPVIGGETITITKGVVSGEVDKYGQQWIKTDAVTSFGSSGGAALNAVGKVIGITSQAHSDLLGTLGYAINISSIGDWFDRNKNNVPQTNTLLSHLVAFTKEQKNLKSANIFVKSYPPVSITKMTDWDFDYYSEGRLSIDKKSDDDGGFIELEFVRYPYLTGLNDIVQELKRQYAELGILSMFSFVDEKSVTINGISGKKIVTSVSGEIFYAYIFPVKNYLVIINYDYGENDKDKEAVDRVINTFKIDASTIAFNEERQFSNSNSPKFSFLAGQNWAVMANNSKSVPAYVFHKDSKGAFVTFQAARVTEDTKNMNNDDFLDYTKQQVAEINKIIIRLDLKCEIVKSNAYYKINNEINNAIMVESVFKSVSSGKIISQSISYTIKSEEQYLVVDLNFLSDNQTEFNTVKSELNSMLQSLSLGAMPLNTGAPSINDVVDNELTNRLRGKFLLQVQDRGRIWYVNPNNGRRYEVTFANALNLFETLALGINNTNLYQILIHIDSVSSEVDSDGDGFSDKSEAGAGYNPDIASNSSRRGNDKVNMDTSLTNRLKGRLLLQVADRSRIWYVDFDGKRWEVTWKNLMDLFRKLALGITDNDLNKIDMGD</sequence>
<dbReference type="GO" id="GO:0004252">
    <property type="term" value="F:serine-type endopeptidase activity"/>
    <property type="evidence" value="ECO:0007669"/>
    <property type="project" value="InterPro"/>
</dbReference>
<dbReference type="Pfam" id="PF13365">
    <property type="entry name" value="Trypsin_2"/>
    <property type="match status" value="1"/>
</dbReference>
<comment type="caution">
    <text evidence="6">The sequence shown here is derived from an EMBL/GenBank/DDBJ whole genome shotgun (WGS) entry which is preliminary data.</text>
</comment>
<dbReference type="InterPro" id="IPR001940">
    <property type="entry name" value="Peptidase_S1C"/>
</dbReference>
<keyword evidence="1" id="KW-0645">Protease</keyword>
<organism evidence="6 7">
    <name type="scientific">Candidatus Kuenenbacteria bacterium CG08_land_8_20_14_0_20_37_23</name>
    <dbReference type="NCBI Taxonomy" id="1974617"/>
    <lineage>
        <taxon>Bacteria</taxon>
        <taxon>Candidatus Kueneniibacteriota</taxon>
    </lineage>
</organism>
<dbReference type="InterPro" id="IPR018466">
    <property type="entry name" value="Kre9/Knh1-like_N"/>
</dbReference>
<dbReference type="Proteomes" id="UP000230586">
    <property type="component" value="Unassembled WGS sequence"/>
</dbReference>